<evidence type="ECO:0000313" key="2">
    <source>
        <dbReference type="EMBL" id="AVM52806.1"/>
    </source>
</evidence>
<dbReference type="Gene3D" id="3.30.750.44">
    <property type="match status" value="1"/>
</dbReference>
<gene>
    <name evidence="2" type="ORF">C4H11_07530</name>
</gene>
<protein>
    <submittedName>
        <fullName evidence="2">Peptidase S41</fullName>
    </submittedName>
</protein>
<dbReference type="SMART" id="SM00245">
    <property type="entry name" value="TSPc"/>
    <property type="match status" value="1"/>
</dbReference>
<dbReference type="Proteomes" id="UP000238304">
    <property type="component" value="Chromosome"/>
</dbReference>
<evidence type="ECO:0000259" key="1">
    <source>
        <dbReference type="SMART" id="SM00245"/>
    </source>
</evidence>
<feature type="domain" description="Tail specific protease" evidence="1">
    <location>
        <begin position="118"/>
        <end position="313"/>
    </location>
</feature>
<proteinExistence type="predicted"/>
<organism evidence="2 3">
    <name type="scientific">Bacteroides zoogleoformans</name>
    <dbReference type="NCBI Taxonomy" id="28119"/>
    <lineage>
        <taxon>Bacteria</taxon>
        <taxon>Pseudomonadati</taxon>
        <taxon>Bacteroidota</taxon>
        <taxon>Bacteroidia</taxon>
        <taxon>Bacteroidales</taxon>
        <taxon>Bacteroidaceae</taxon>
        <taxon>Bacteroides</taxon>
    </lineage>
</organism>
<dbReference type="PANTHER" id="PTHR11261:SF3">
    <property type="entry name" value="RETINOL-BINDING PROTEIN 3"/>
    <property type="match status" value="1"/>
</dbReference>
<dbReference type="Pfam" id="PF14684">
    <property type="entry name" value="Tricorn_C1"/>
    <property type="match status" value="1"/>
</dbReference>
<accession>A0ABN5IMG3</accession>
<dbReference type="EMBL" id="CP027231">
    <property type="protein sequence ID" value="AVM52806.1"/>
    <property type="molecule type" value="Genomic_DNA"/>
</dbReference>
<dbReference type="Gene3D" id="3.90.226.10">
    <property type="entry name" value="2-enoyl-CoA Hydratase, Chain A, domain 1"/>
    <property type="match status" value="1"/>
</dbReference>
<dbReference type="InterPro" id="IPR029045">
    <property type="entry name" value="ClpP/crotonase-like_dom_sf"/>
</dbReference>
<dbReference type="SUPFAM" id="SSF52096">
    <property type="entry name" value="ClpP/crotonase"/>
    <property type="match status" value="1"/>
</dbReference>
<name>A0ABN5IMG3_9BACE</name>
<dbReference type="Pfam" id="PF03572">
    <property type="entry name" value="Peptidase_S41"/>
    <property type="match status" value="1"/>
</dbReference>
<reference evidence="2 3" key="1">
    <citation type="submission" date="2018-02" db="EMBL/GenBank/DDBJ databases">
        <authorList>
            <person name="Holder M.E."/>
            <person name="Ajami N.J."/>
            <person name="Petrosino J.F."/>
        </authorList>
    </citation>
    <scope>NUCLEOTIDE SEQUENCE [LARGE SCALE GENOMIC DNA]</scope>
    <source>
        <strain evidence="2 3">ATCC 33285</strain>
    </source>
</reference>
<dbReference type="RefSeq" id="WP_106041107.1">
    <property type="nucleotide sequence ID" value="NZ_CP027231.1"/>
</dbReference>
<keyword evidence="3" id="KW-1185">Reference proteome</keyword>
<dbReference type="PANTHER" id="PTHR11261">
    <property type="entry name" value="INTERPHOTORECEPTOR RETINOID-BINDING PROTEIN"/>
    <property type="match status" value="1"/>
</dbReference>
<dbReference type="InterPro" id="IPR028204">
    <property type="entry name" value="Tricorn_C1"/>
</dbReference>
<sequence length="340" mass="38680">MERKYLWGIRPILLSLLLLLYGCMREEEYSNTPQGNFEALWQIIDERYCFFDYKQIDWNDIHDKYQALITPGMGNEALFEVLGNMLAELKDGHVNLYSSSDIARYWNWYLDYPRNFNESLIEKYLGRDYRIAGGAKYTILEDNIGYIYYGDFSTGIGNGNLSEILSYLSLCNGLIIDVRNNGGGNLTNATRMAQRFTNDKVLTGHILHKTGKGHNDFSEPTPIYIEPSNSIRWQKKVALLINRHCYSATNDFVNSMRYFPNVTLIGDKTGGGSGLPFSSELPNGWGVRFSASPHLDADKQQIEFGIDPDIKVDMSKEDEANGIDTIIEEARKNLKIGALK</sequence>
<dbReference type="InterPro" id="IPR005151">
    <property type="entry name" value="Tail-specific_protease"/>
</dbReference>
<dbReference type="CDD" id="cd07563">
    <property type="entry name" value="Peptidase_S41_IRBP"/>
    <property type="match status" value="1"/>
</dbReference>
<evidence type="ECO:0000313" key="3">
    <source>
        <dbReference type="Proteomes" id="UP000238304"/>
    </source>
</evidence>
<dbReference type="PROSITE" id="PS51257">
    <property type="entry name" value="PROKAR_LIPOPROTEIN"/>
    <property type="match status" value="1"/>
</dbReference>